<accession>A0AAE0DZI8</accession>
<feature type="region of interest" description="Disordered" evidence="1">
    <location>
        <begin position="80"/>
        <end position="100"/>
    </location>
</feature>
<dbReference type="Proteomes" id="UP001281410">
    <property type="component" value="Unassembled WGS sequence"/>
</dbReference>
<keyword evidence="3" id="KW-1185">Reference proteome</keyword>
<name>A0AAE0DZI8_9ROSI</name>
<gene>
    <name evidence="2" type="ORF">Dsin_022158</name>
</gene>
<dbReference type="AlphaFoldDB" id="A0AAE0DZI8"/>
<sequence>MDYVKPGISLFPGFITGSRASQQRISGLRIGENSLQEGKANPRVFFDLDIGSNLAGTLVIELFIDTTLLQQKYFELSVPTRGESGRTGRHSTIREQSSTV</sequence>
<dbReference type="EMBL" id="JANJYJ010000007">
    <property type="protein sequence ID" value="KAK3198743.1"/>
    <property type="molecule type" value="Genomic_DNA"/>
</dbReference>
<reference evidence="2" key="1">
    <citation type="journal article" date="2023" name="Plant J.">
        <title>Genome sequences and population genomics provide insights into the demographic history, inbreeding, and mutation load of two 'living fossil' tree species of Dipteronia.</title>
        <authorList>
            <person name="Feng Y."/>
            <person name="Comes H.P."/>
            <person name="Chen J."/>
            <person name="Zhu S."/>
            <person name="Lu R."/>
            <person name="Zhang X."/>
            <person name="Li P."/>
            <person name="Qiu J."/>
            <person name="Olsen K.M."/>
            <person name="Qiu Y."/>
        </authorList>
    </citation>
    <scope>NUCLEOTIDE SEQUENCE</scope>
    <source>
        <strain evidence="2">NBL</strain>
    </source>
</reference>
<evidence type="ECO:0000313" key="3">
    <source>
        <dbReference type="Proteomes" id="UP001281410"/>
    </source>
</evidence>
<organism evidence="2 3">
    <name type="scientific">Dipteronia sinensis</name>
    <dbReference type="NCBI Taxonomy" id="43782"/>
    <lineage>
        <taxon>Eukaryota</taxon>
        <taxon>Viridiplantae</taxon>
        <taxon>Streptophyta</taxon>
        <taxon>Embryophyta</taxon>
        <taxon>Tracheophyta</taxon>
        <taxon>Spermatophyta</taxon>
        <taxon>Magnoliopsida</taxon>
        <taxon>eudicotyledons</taxon>
        <taxon>Gunneridae</taxon>
        <taxon>Pentapetalae</taxon>
        <taxon>rosids</taxon>
        <taxon>malvids</taxon>
        <taxon>Sapindales</taxon>
        <taxon>Sapindaceae</taxon>
        <taxon>Hippocastanoideae</taxon>
        <taxon>Acereae</taxon>
        <taxon>Dipteronia</taxon>
    </lineage>
</organism>
<evidence type="ECO:0000256" key="1">
    <source>
        <dbReference type="SAM" id="MobiDB-lite"/>
    </source>
</evidence>
<evidence type="ECO:0000313" key="2">
    <source>
        <dbReference type="EMBL" id="KAK3198743.1"/>
    </source>
</evidence>
<protein>
    <submittedName>
        <fullName evidence="2">Uncharacterized protein</fullName>
    </submittedName>
</protein>
<comment type="caution">
    <text evidence="2">The sequence shown here is derived from an EMBL/GenBank/DDBJ whole genome shotgun (WGS) entry which is preliminary data.</text>
</comment>
<proteinExistence type="predicted"/>